<feature type="region of interest" description="Disordered" evidence="3">
    <location>
        <begin position="209"/>
        <end position="235"/>
    </location>
</feature>
<feature type="compositionally biased region" description="Polar residues" evidence="3">
    <location>
        <begin position="22"/>
        <end position="31"/>
    </location>
</feature>
<comment type="caution">
    <text evidence="5">The sequence shown here is derived from an EMBL/GenBank/DDBJ whole genome shotgun (WGS) entry which is preliminary data.</text>
</comment>
<evidence type="ECO:0000256" key="3">
    <source>
        <dbReference type="SAM" id="MobiDB-lite"/>
    </source>
</evidence>
<keyword evidence="2" id="KW-0539">Nucleus</keyword>
<feature type="DNA-binding region" description="Fork-head" evidence="2">
    <location>
        <begin position="122"/>
        <end position="259"/>
    </location>
</feature>
<reference evidence="5" key="2">
    <citation type="submission" date="2020-05" db="EMBL/GenBank/DDBJ databases">
        <authorList>
            <person name="Kim H.-S."/>
            <person name="Proctor R.H."/>
            <person name="Brown D.W."/>
        </authorList>
    </citation>
    <scope>NUCLEOTIDE SEQUENCE</scope>
    <source>
        <strain evidence="5">NRRL 20472</strain>
    </source>
</reference>
<keyword evidence="6" id="KW-1185">Reference proteome</keyword>
<dbReference type="InterPro" id="IPR036390">
    <property type="entry name" value="WH_DNA-bd_sf"/>
</dbReference>
<dbReference type="EMBL" id="JABEXW010000032">
    <property type="protein sequence ID" value="KAF4973013.1"/>
    <property type="molecule type" value="Genomic_DNA"/>
</dbReference>
<accession>A0A8H4UBP8</accession>
<dbReference type="GO" id="GO:0005634">
    <property type="term" value="C:nucleus"/>
    <property type="evidence" value="ECO:0007669"/>
    <property type="project" value="UniProtKB-SubCell"/>
</dbReference>
<dbReference type="InterPro" id="IPR036388">
    <property type="entry name" value="WH-like_DNA-bd_sf"/>
</dbReference>
<dbReference type="InterPro" id="IPR001766">
    <property type="entry name" value="Fork_head_dom"/>
</dbReference>
<dbReference type="SMART" id="SM00339">
    <property type="entry name" value="FH"/>
    <property type="match status" value="1"/>
</dbReference>
<comment type="subcellular location">
    <subcellularLocation>
        <location evidence="2">Nucleus</location>
    </subcellularLocation>
</comment>
<dbReference type="GO" id="GO:0003700">
    <property type="term" value="F:DNA-binding transcription factor activity"/>
    <property type="evidence" value="ECO:0007669"/>
    <property type="project" value="InterPro"/>
</dbReference>
<evidence type="ECO:0000259" key="4">
    <source>
        <dbReference type="PROSITE" id="PS50039"/>
    </source>
</evidence>
<sequence>MLSHRRLDTDGPFHPSTDRRLTSQGVRQPSQYGPFEDTRTCTPASNEGYSLRDPRMLAFSTGFSNSLTEVLSCTSSPQELPFRNPAHMKIQQTSPIGEYGHGASAKTQLGTGDPEGAAVGTRSNEPYSKLIYRALMTKLDHTMTLDEIYQWFRDNTDKDLKDQPGTSQGEKVKGWQNSIRYNLSMNENSFLTYTSRTDRGSRNQAFMRQEHKETSGLTPDAAEATSKKASGAKKQYRWRLADSAVKDGVKSTTRYRRKDLKRGTARSRTQHHPYDHRSFEQSSPVSAKKTSDSKRNGSTTKSGLHRCHCLHGTKMPSASCDIMAYPLFIGRMTAMPGMCLSRQVHENMTMPLIAGLPQTAIKQATYSDMEAAPNGREVFGFMLTLPDPVDAYVASSVAANNHDTAVYAYSDGSQDMYATTSPHGFPYGISDAWNSYQGSGGAHPASGEANDRCMDLGADAAHNWSFQRL</sequence>
<dbReference type="PROSITE" id="PS50039">
    <property type="entry name" value="FORK_HEAD_3"/>
    <property type="match status" value="1"/>
</dbReference>
<feature type="region of interest" description="Disordered" evidence="3">
    <location>
        <begin position="247"/>
        <end position="305"/>
    </location>
</feature>
<dbReference type="Gene3D" id="1.10.10.10">
    <property type="entry name" value="Winged helix-like DNA-binding domain superfamily/Winged helix DNA-binding domain"/>
    <property type="match status" value="1"/>
</dbReference>
<keyword evidence="1 2" id="KW-0238">DNA-binding</keyword>
<dbReference type="SUPFAM" id="SSF46785">
    <property type="entry name" value="Winged helix' DNA-binding domain"/>
    <property type="match status" value="1"/>
</dbReference>
<dbReference type="Proteomes" id="UP000622797">
    <property type="component" value="Unassembled WGS sequence"/>
</dbReference>
<dbReference type="Pfam" id="PF00250">
    <property type="entry name" value="Forkhead"/>
    <property type="match status" value="1"/>
</dbReference>
<feature type="compositionally biased region" description="Basic residues" evidence="3">
    <location>
        <begin position="253"/>
        <end position="271"/>
    </location>
</feature>
<protein>
    <recommendedName>
        <fullName evidence="4">Fork-head domain-containing protein</fullName>
    </recommendedName>
</protein>
<proteinExistence type="predicted"/>
<evidence type="ECO:0000313" key="6">
    <source>
        <dbReference type="Proteomes" id="UP000622797"/>
    </source>
</evidence>
<gene>
    <name evidence="5" type="ORF">FSARC_590</name>
</gene>
<name>A0A8H4UBP8_9HYPO</name>
<organism evidence="5 6">
    <name type="scientific">Fusarium sarcochroum</name>
    <dbReference type="NCBI Taxonomy" id="1208366"/>
    <lineage>
        <taxon>Eukaryota</taxon>
        <taxon>Fungi</taxon>
        <taxon>Dikarya</taxon>
        <taxon>Ascomycota</taxon>
        <taxon>Pezizomycotina</taxon>
        <taxon>Sordariomycetes</taxon>
        <taxon>Hypocreomycetidae</taxon>
        <taxon>Hypocreales</taxon>
        <taxon>Nectriaceae</taxon>
        <taxon>Fusarium</taxon>
        <taxon>Fusarium lateritium species complex</taxon>
    </lineage>
</organism>
<reference evidence="5" key="1">
    <citation type="journal article" date="2020" name="BMC Genomics">
        <title>Correction to: Identification and distribution of gene clusters required for synthesis of sphingolipid metabolism inhibitors in diverse species of the filamentous fungus Fusarium.</title>
        <authorList>
            <person name="Kim H.S."/>
            <person name="Lohmar J.M."/>
            <person name="Busman M."/>
            <person name="Brown D.W."/>
            <person name="Naumann T.A."/>
            <person name="Divon H.H."/>
            <person name="Lysoe E."/>
            <person name="Uhlig S."/>
            <person name="Proctor R.H."/>
        </authorList>
    </citation>
    <scope>NUCLEOTIDE SEQUENCE</scope>
    <source>
        <strain evidence="5">NRRL 20472</strain>
    </source>
</reference>
<evidence type="ECO:0000256" key="2">
    <source>
        <dbReference type="PROSITE-ProRule" id="PRU00089"/>
    </source>
</evidence>
<feature type="domain" description="Fork-head" evidence="4">
    <location>
        <begin position="122"/>
        <end position="259"/>
    </location>
</feature>
<dbReference type="GO" id="GO:0043565">
    <property type="term" value="F:sequence-specific DNA binding"/>
    <property type="evidence" value="ECO:0007669"/>
    <property type="project" value="InterPro"/>
</dbReference>
<dbReference type="OrthoDB" id="5954824at2759"/>
<dbReference type="AlphaFoldDB" id="A0A8H4UBP8"/>
<evidence type="ECO:0000313" key="5">
    <source>
        <dbReference type="EMBL" id="KAF4973013.1"/>
    </source>
</evidence>
<evidence type="ECO:0000256" key="1">
    <source>
        <dbReference type="ARBA" id="ARBA00023125"/>
    </source>
</evidence>
<feature type="region of interest" description="Disordered" evidence="3">
    <location>
        <begin position="1"/>
        <end position="49"/>
    </location>
</feature>
<feature type="compositionally biased region" description="Basic and acidic residues" evidence="3">
    <location>
        <begin position="1"/>
        <end position="21"/>
    </location>
</feature>